<sequence length="108" mass="11663">MSRGFSVLGVAGALICGVAIGYTTWQPELVRIRAEQSGEKLEQPPRNDKIISEAIMSDLQEAKQQVTEVQKGGFAWGIRQKLFGPRERTSESAAPRDQKSSTDAGGGT</sequence>
<gene>
    <name evidence="2" type="ORF">BDY17DRAFT_327849</name>
</gene>
<dbReference type="OrthoDB" id="3909395at2759"/>
<accession>A0A6A6PGD7</accession>
<dbReference type="RefSeq" id="XP_033585618.1">
    <property type="nucleotide sequence ID" value="XM_033737746.1"/>
</dbReference>
<evidence type="ECO:0000313" key="2">
    <source>
        <dbReference type="EMBL" id="KAF2479048.1"/>
    </source>
</evidence>
<feature type="compositionally biased region" description="Basic and acidic residues" evidence="1">
    <location>
        <begin position="84"/>
        <end position="100"/>
    </location>
</feature>
<evidence type="ECO:0000256" key="1">
    <source>
        <dbReference type="SAM" id="MobiDB-lite"/>
    </source>
</evidence>
<keyword evidence="3" id="KW-1185">Reference proteome</keyword>
<evidence type="ECO:0000313" key="3">
    <source>
        <dbReference type="Proteomes" id="UP000799767"/>
    </source>
</evidence>
<organism evidence="2 3">
    <name type="scientific">Neohortaea acidophila</name>
    <dbReference type="NCBI Taxonomy" id="245834"/>
    <lineage>
        <taxon>Eukaryota</taxon>
        <taxon>Fungi</taxon>
        <taxon>Dikarya</taxon>
        <taxon>Ascomycota</taxon>
        <taxon>Pezizomycotina</taxon>
        <taxon>Dothideomycetes</taxon>
        <taxon>Dothideomycetidae</taxon>
        <taxon>Mycosphaerellales</taxon>
        <taxon>Teratosphaeriaceae</taxon>
        <taxon>Neohortaea</taxon>
    </lineage>
</organism>
<dbReference type="Pfam" id="PF23670">
    <property type="entry name" value="PIGBOS1"/>
    <property type="match status" value="1"/>
</dbReference>
<reference evidence="2" key="1">
    <citation type="journal article" date="2020" name="Stud. Mycol.">
        <title>101 Dothideomycetes genomes: a test case for predicting lifestyles and emergence of pathogens.</title>
        <authorList>
            <person name="Haridas S."/>
            <person name="Albert R."/>
            <person name="Binder M."/>
            <person name="Bloem J."/>
            <person name="Labutti K."/>
            <person name="Salamov A."/>
            <person name="Andreopoulos B."/>
            <person name="Baker S."/>
            <person name="Barry K."/>
            <person name="Bills G."/>
            <person name="Bluhm B."/>
            <person name="Cannon C."/>
            <person name="Castanera R."/>
            <person name="Culley D."/>
            <person name="Daum C."/>
            <person name="Ezra D."/>
            <person name="Gonzalez J."/>
            <person name="Henrissat B."/>
            <person name="Kuo A."/>
            <person name="Liang C."/>
            <person name="Lipzen A."/>
            <person name="Lutzoni F."/>
            <person name="Magnuson J."/>
            <person name="Mondo S."/>
            <person name="Nolan M."/>
            <person name="Ohm R."/>
            <person name="Pangilinan J."/>
            <person name="Park H.-J."/>
            <person name="Ramirez L."/>
            <person name="Alfaro M."/>
            <person name="Sun H."/>
            <person name="Tritt A."/>
            <person name="Yoshinaga Y."/>
            <person name="Zwiers L.-H."/>
            <person name="Turgeon B."/>
            <person name="Goodwin S."/>
            <person name="Spatafora J."/>
            <person name="Crous P."/>
            <person name="Grigoriev I."/>
        </authorList>
    </citation>
    <scope>NUCLEOTIDE SEQUENCE</scope>
    <source>
        <strain evidence="2">CBS 113389</strain>
    </source>
</reference>
<dbReference type="AlphaFoldDB" id="A0A6A6PGD7"/>
<name>A0A6A6PGD7_9PEZI</name>
<dbReference type="GeneID" id="54478748"/>
<dbReference type="EMBL" id="MU001642">
    <property type="protein sequence ID" value="KAF2479048.1"/>
    <property type="molecule type" value="Genomic_DNA"/>
</dbReference>
<dbReference type="Proteomes" id="UP000799767">
    <property type="component" value="Unassembled WGS sequence"/>
</dbReference>
<dbReference type="InterPro" id="IPR057394">
    <property type="entry name" value="PIGBOS1"/>
</dbReference>
<proteinExistence type="predicted"/>
<feature type="region of interest" description="Disordered" evidence="1">
    <location>
        <begin position="82"/>
        <end position="108"/>
    </location>
</feature>
<protein>
    <submittedName>
        <fullName evidence="2">Uncharacterized protein</fullName>
    </submittedName>
</protein>